<sequence length="162" mass="18846">MYKAKTYDWDNFAKGLVAVLRDITNNQVPIYSRTRSEDHKGYPFIVYDLRPHPDIIYSVERTHEVFDRIISIDCWAESDGEANGIADDLQTLLQDFQYREQLNSYGITLNKIEERDHRSEALASFLQVSNYGFDMVVQLVRNYTSKYPNITQYGGSNNDTNN</sequence>
<evidence type="ECO:0000259" key="1">
    <source>
        <dbReference type="Pfam" id="PF23961"/>
    </source>
</evidence>
<dbReference type="EMBL" id="AWVK01000028">
    <property type="protein sequence ID" value="ERK44709.1"/>
    <property type="molecule type" value="Genomic_DNA"/>
</dbReference>
<comment type="caution">
    <text evidence="2">The sequence shown here is derived from an EMBL/GenBank/DDBJ whole genome shotgun (WGS) entry which is preliminary data.</text>
</comment>
<evidence type="ECO:0000313" key="2">
    <source>
        <dbReference type="EMBL" id="ERK44709.1"/>
    </source>
</evidence>
<proteinExistence type="predicted"/>
<dbReference type="Proteomes" id="UP000016644">
    <property type="component" value="Unassembled WGS sequence"/>
</dbReference>
<evidence type="ECO:0000313" key="3">
    <source>
        <dbReference type="Proteomes" id="UP000016644"/>
    </source>
</evidence>
<dbReference type="PATRIC" id="fig|649758.3.peg.700"/>
<feature type="domain" description="Phage neck terminator protein gp12-like" evidence="1">
    <location>
        <begin position="16"/>
        <end position="142"/>
    </location>
</feature>
<dbReference type="InterPro" id="IPR057087">
    <property type="entry name" value="Gp12-like"/>
</dbReference>
<reference evidence="2 3" key="1">
    <citation type="submission" date="2013-06" db="EMBL/GenBank/DDBJ databases">
        <authorList>
            <person name="Weinstock G."/>
            <person name="Sodergren E."/>
            <person name="Lobos E.A."/>
            <person name="Fulton L."/>
            <person name="Fulton R."/>
            <person name="Courtney L."/>
            <person name="Fronick C."/>
            <person name="O'Laughlin M."/>
            <person name="Godfrey J."/>
            <person name="Wilson R.M."/>
            <person name="Miner T."/>
            <person name="Farmer C."/>
            <person name="Delehaunty K."/>
            <person name="Cordes M."/>
            <person name="Minx P."/>
            <person name="Tomlinson C."/>
            <person name="Chen J."/>
            <person name="Wollam A."/>
            <person name="Pepin K.H."/>
            <person name="Bhonagiri V."/>
            <person name="Zhang X."/>
            <person name="Warren W."/>
            <person name="Mitreva M."/>
            <person name="Mardis E.R."/>
            <person name="Wilson R.K."/>
        </authorList>
    </citation>
    <scope>NUCLEOTIDE SEQUENCE [LARGE SCALE GENOMIC DNA]</scope>
    <source>
        <strain evidence="2 3">ATCC 14869</strain>
    </source>
</reference>
<protein>
    <recommendedName>
        <fullName evidence="1">Phage neck terminator protein gp12-like domain-containing protein</fullName>
    </recommendedName>
</protein>
<accession>U2PLR7</accession>
<name>U2PLR7_LEVBR</name>
<dbReference type="GeneID" id="56993329"/>
<dbReference type="AlphaFoldDB" id="U2PLR7"/>
<gene>
    <name evidence="2" type="ORF">HMPREF0495_00775</name>
</gene>
<dbReference type="HOGENOM" id="CLU_1633288_0_0_9"/>
<dbReference type="Pfam" id="PF23961">
    <property type="entry name" value="Phage_tail_terminator_9"/>
    <property type="match status" value="1"/>
</dbReference>
<dbReference type="NCBIfam" id="NF047498">
    <property type="entry name" value="LIC_12616_fam"/>
    <property type="match status" value="1"/>
</dbReference>
<dbReference type="RefSeq" id="WP_021742255.1">
    <property type="nucleotide sequence ID" value="NZ_AZCP01000001.1"/>
</dbReference>
<organism evidence="2 3">
    <name type="scientific">Levilactobacillus brevis ATCC 14869 = DSM 20054</name>
    <dbReference type="NCBI Taxonomy" id="649758"/>
    <lineage>
        <taxon>Bacteria</taxon>
        <taxon>Bacillati</taxon>
        <taxon>Bacillota</taxon>
        <taxon>Bacilli</taxon>
        <taxon>Lactobacillales</taxon>
        <taxon>Lactobacillaceae</taxon>
        <taxon>Levilactobacillus</taxon>
    </lineage>
</organism>